<feature type="region of interest" description="Disordered" evidence="1">
    <location>
        <begin position="1"/>
        <end position="28"/>
    </location>
</feature>
<dbReference type="OrthoDB" id="2278926at2759"/>
<evidence type="ECO:0000256" key="1">
    <source>
        <dbReference type="SAM" id="MobiDB-lite"/>
    </source>
</evidence>
<feature type="compositionally biased region" description="Polar residues" evidence="1">
    <location>
        <begin position="91"/>
        <end position="106"/>
    </location>
</feature>
<dbReference type="AlphaFoldDB" id="A0A077WJY7"/>
<feature type="compositionally biased region" description="Basic residues" evidence="1">
    <location>
        <begin position="12"/>
        <end position="26"/>
    </location>
</feature>
<protein>
    <submittedName>
        <fullName evidence="2">Uncharacterized protein</fullName>
    </submittedName>
</protein>
<feature type="compositionally biased region" description="Basic residues" evidence="1">
    <location>
        <begin position="156"/>
        <end position="167"/>
    </location>
</feature>
<feature type="region of interest" description="Disordered" evidence="1">
    <location>
        <begin position="77"/>
        <end position="236"/>
    </location>
</feature>
<sequence length="249" mass="28954">MLQNKQGYPYSSHKHRPVSPHHHHQQHQPMIMTGAPPAWAYVPYTTASPSNNEYGHCCCQPNNMVYVLQPITLPPQRQFRHNDDHTPLVHLTNNKKYPASSPSTRNIHNRSPPSSPPPPSPVSIQRRPAHQQRERPMHPNHLHRQFSHSNMSSSHHYYHQHLPKRRPSQNTVASARTPLTHGSHNKEPWQQQQQRKRSEKQQHHQLGRSASLPTRIQTTPPDCDTTHHHANQRSNLVTRAKRWFSLSRK</sequence>
<evidence type="ECO:0000313" key="2">
    <source>
        <dbReference type="EMBL" id="CDS07705.1"/>
    </source>
</evidence>
<feature type="compositionally biased region" description="Basic residues" evidence="1">
    <location>
        <begin position="194"/>
        <end position="206"/>
    </location>
</feature>
<accession>A0A077WJY7</accession>
<proteinExistence type="predicted"/>
<name>A0A077WJY7_9FUNG</name>
<organism evidence="2">
    <name type="scientific">Lichtheimia ramosa</name>
    <dbReference type="NCBI Taxonomy" id="688394"/>
    <lineage>
        <taxon>Eukaryota</taxon>
        <taxon>Fungi</taxon>
        <taxon>Fungi incertae sedis</taxon>
        <taxon>Mucoromycota</taxon>
        <taxon>Mucoromycotina</taxon>
        <taxon>Mucoromycetes</taxon>
        <taxon>Mucorales</taxon>
        <taxon>Lichtheimiaceae</taxon>
        <taxon>Lichtheimia</taxon>
    </lineage>
</organism>
<dbReference type="EMBL" id="LK023324">
    <property type="protein sequence ID" value="CDS07705.1"/>
    <property type="molecule type" value="Genomic_DNA"/>
</dbReference>
<gene>
    <name evidence="2" type="ORF">LRAMOSA01654</name>
</gene>
<reference evidence="2" key="1">
    <citation type="journal article" date="2014" name="Genome Announc.">
        <title>De novo whole-genome sequence and genome annotation of Lichtheimia ramosa.</title>
        <authorList>
            <person name="Linde J."/>
            <person name="Schwartze V."/>
            <person name="Binder U."/>
            <person name="Lass-Florl C."/>
            <person name="Voigt K."/>
            <person name="Horn F."/>
        </authorList>
    </citation>
    <scope>NUCLEOTIDE SEQUENCE</scope>
    <source>
        <strain evidence="2">JMRC FSU:6197</strain>
    </source>
</reference>